<keyword evidence="3 9" id="KW-0698">rRNA processing</keyword>
<dbReference type="EMBL" id="MHSH01000054">
    <property type="protein sequence ID" value="OHA40088.1"/>
    <property type="molecule type" value="Genomic_DNA"/>
</dbReference>
<dbReference type="PROSITE" id="PS50142">
    <property type="entry name" value="RNASE_3_2"/>
    <property type="match status" value="1"/>
</dbReference>
<evidence type="ECO:0000313" key="13">
    <source>
        <dbReference type="Proteomes" id="UP000176429"/>
    </source>
</evidence>
<dbReference type="GO" id="GO:0006364">
    <property type="term" value="P:rRNA processing"/>
    <property type="evidence" value="ECO:0007669"/>
    <property type="project" value="UniProtKB-UniRule"/>
</dbReference>
<dbReference type="Pfam" id="PF00035">
    <property type="entry name" value="dsrm"/>
    <property type="match status" value="1"/>
</dbReference>
<keyword evidence="9" id="KW-0460">Magnesium</keyword>
<dbReference type="FunFam" id="1.10.1520.10:FF:000001">
    <property type="entry name" value="Ribonuclease 3"/>
    <property type="match status" value="1"/>
</dbReference>
<evidence type="ECO:0000256" key="9">
    <source>
        <dbReference type="HAMAP-Rule" id="MF_00104"/>
    </source>
</evidence>
<dbReference type="PROSITE" id="PS00517">
    <property type="entry name" value="RNASE_3_1"/>
    <property type="match status" value="1"/>
</dbReference>
<dbReference type="GO" id="GO:0019843">
    <property type="term" value="F:rRNA binding"/>
    <property type="evidence" value="ECO:0007669"/>
    <property type="project" value="UniProtKB-KW"/>
</dbReference>
<feature type="active site" evidence="9">
    <location>
        <position position="121"/>
    </location>
</feature>
<evidence type="ECO:0000256" key="1">
    <source>
        <dbReference type="ARBA" id="ARBA00000109"/>
    </source>
</evidence>
<comment type="similarity">
    <text evidence="2">Belongs to the ribonuclease III family.</text>
</comment>
<feature type="binding site" evidence="9">
    <location>
        <position position="45"/>
    </location>
    <ligand>
        <name>Mg(2+)</name>
        <dbReference type="ChEBI" id="CHEBI:18420"/>
    </ligand>
</feature>
<accession>A0A1G2NVK9</accession>
<dbReference type="SMART" id="SM00358">
    <property type="entry name" value="DSRM"/>
    <property type="match status" value="1"/>
</dbReference>
<dbReference type="Proteomes" id="UP000176429">
    <property type="component" value="Unassembled WGS sequence"/>
</dbReference>
<comment type="catalytic activity">
    <reaction evidence="1 9">
        <text>Endonucleolytic cleavage to 5'-phosphomonoester.</text>
        <dbReference type="EC" id="3.1.26.3"/>
    </reaction>
</comment>
<dbReference type="PANTHER" id="PTHR11207">
    <property type="entry name" value="RIBONUCLEASE III"/>
    <property type="match status" value="1"/>
</dbReference>
<evidence type="ECO:0000259" key="11">
    <source>
        <dbReference type="PROSITE" id="PS50142"/>
    </source>
</evidence>
<organism evidence="12 13">
    <name type="scientific">Candidatus Taylorbacteria bacterium RIFCSPLOWO2_02_FULL_46_40</name>
    <dbReference type="NCBI Taxonomy" id="1802329"/>
    <lineage>
        <taxon>Bacteria</taxon>
        <taxon>Candidatus Tayloriibacteriota</taxon>
    </lineage>
</organism>
<dbReference type="GO" id="GO:0004525">
    <property type="term" value="F:ribonuclease III activity"/>
    <property type="evidence" value="ECO:0007669"/>
    <property type="project" value="UniProtKB-UniRule"/>
</dbReference>
<dbReference type="InterPro" id="IPR000999">
    <property type="entry name" value="RNase_III_dom"/>
</dbReference>
<protein>
    <recommendedName>
        <fullName evidence="9">Ribonuclease 3</fullName>
        <ecNumber evidence="9">3.1.26.3</ecNumber>
    </recommendedName>
    <alternativeName>
        <fullName evidence="9">Ribonuclease III</fullName>
        <shortName evidence="9">RNase III</shortName>
    </alternativeName>
</protein>
<keyword evidence="9" id="KW-0699">rRNA-binding</keyword>
<evidence type="ECO:0000256" key="7">
    <source>
        <dbReference type="ARBA" id="ARBA00022801"/>
    </source>
</evidence>
<feature type="binding site" evidence="9">
    <location>
        <position position="121"/>
    </location>
    <ligand>
        <name>Mg(2+)</name>
        <dbReference type="ChEBI" id="CHEBI:18420"/>
    </ligand>
</feature>
<feature type="domain" description="DRBM" evidence="10">
    <location>
        <begin position="159"/>
        <end position="228"/>
    </location>
</feature>
<comment type="function">
    <text evidence="9">Digests double-stranded RNA. Involved in the processing of primary rRNA transcript to yield the immediate precursors to the large and small rRNAs (23S and 16S). Processes some mRNAs, and tRNAs when they are encoded in the rRNA operon. Processes pre-crRNA and tracrRNA of type II CRISPR loci if present in the organism.</text>
</comment>
<dbReference type="AlphaFoldDB" id="A0A1G2NVK9"/>
<feature type="active site" evidence="9">
    <location>
        <position position="49"/>
    </location>
</feature>
<dbReference type="InterPro" id="IPR036389">
    <property type="entry name" value="RNase_III_sf"/>
</dbReference>
<comment type="caution">
    <text evidence="12">The sequence shown here is derived from an EMBL/GenBank/DDBJ whole genome shotgun (WGS) entry which is preliminary data.</text>
</comment>
<keyword evidence="9" id="KW-0819">tRNA processing</keyword>
<dbReference type="CDD" id="cd10845">
    <property type="entry name" value="DSRM_RNAse_III_family"/>
    <property type="match status" value="1"/>
</dbReference>
<dbReference type="GO" id="GO:0005737">
    <property type="term" value="C:cytoplasm"/>
    <property type="evidence" value="ECO:0007669"/>
    <property type="project" value="UniProtKB-SubCell"/>
</dbReference>
<evidence type="ECO:0000313" key="12">
    <source>
        <dbReference type="EMBL" id="OHA40088.1"/>
    </source>
</evidence>
<dbReference type="GO" id="GO:0010468">
    <property type="term" value="P:regulation of gene expression"/>
    <property type="evidence" value="ECO:0007669"/>
    <property type="project" value="TreeGrafter"/>
</dbReference>
<evidence type="ECO:0000256" key="8">
    <source>
        <dbReference type="ARBA" id="ARBA00022884"/>
    </source>
</evidence>
<keyword evidence="5 9" id="KW-0540">Nuclease</keyword>
<dbReference type="NCBIfam" id="TIGR02191">
    <property type="entry name" value="RNaseIII"/>
    <property type="match status" value="1"/>
</dbReference>
<proteinExistence type="inferred from homology"/>
<sequence length="229" mass="25667">MNLVEFEKSAGLSFKNKLLLQQAFTHRSYINENRSLRLSHNERLEFLGDAVLELVITKYLFDNFPAKNEGEMTSYRSALVNANTLSEVAEEIGMNDYLLLSRGEAKDTGRARQYILANTYEALIGAIYIDRGYEAAETFIGGTLYGRVDKVAKDGGWMDAKSKFQEKAQEISGFTPMYKTVREEGPDHDKMFTVAVFVGNEEVAEGNGRSKQDAEQAAAAAALHKKKWL</sequence>
<dbReference type="SMART" id="SM00535">
    <property type="entry name" value="RIBOc"/>
    <property type="match status" value="1"/>
</dbReference>
<dbReference type="CDD" id="cd00593">
    <property type="entry name" value="RIBOc"/>
    <property type="match status" value="1"/>
</dbReference>
<dbReference type="SUPFAM" id="SSF69065">
    <property type="entry name" value="RNase III domain-like"/>
    <property type="match status" value="1"/>
</dbReference>
<feature type="binding site" evidence="9">
    <location>
        <position position="118"/>
    </location>
    <ligand>
        <name>Mg(2+)</name>
        <dbReference type="ChEBI" id="CHEBI:18420"/>
    </ligand>
</feature>
<dbReference type="InterPro" id="IPR014720">
    <property type="entry name" value="dsRBD_dom"/>
</dbReference>
<evidence type="ECO:0000256" key="4">
    <source>
        <dbReference type="ARBA" id="ARBA00022664"/>
    </source>
</evidence>
<keyword evidence="8 9" id="KW-0694">RNA-binding</keyword>
<keyword evidence="7 9" id="KW-0378">Hydrolase</keyword>
<dbReference type="PROSITE" id="PS50137">
    <property type="entry name" value="DS_RBD"/>
    <property type="match status" value="1"/>
</dbReference>
<dbReference type="EC" id="3.1.26.3" evidence="9"/>
<dbReference type="Gene3D" id="1.10.1520.10">
    <property type="entry name" value="Ribonuclease III domain"/>
    <property type="match status" value="1"/>
</dbReference>
<dbReference type="GO" id="GO:0046872">
    <property type="term" value="F:metal ion binding"/>
    <property type="evidence" value="ECO:0007669"/>
    <property type="project" value="UniProtKB-KW"/>
</dbReference>
<gene>
    <name evidence="9" type="primary">rnc</name>
    <name evidence="12" type="ORF">A3H68_00560</name>
</gene>
<evidence type="ECO:0000256" key="6">
    <source>
        <dbReference type="ARBA" id="ARBA00022759"/>
    </source>
</evidence>
<evidence type="ECO:0000256" key="5">
    <source>
        <dbReference type="ARBA" id="ARBA00022722"/>
    </source>
</evidence>
<dbReference type="SUPFAM" id="SSF54768">
    <property type="entry name" value="dsRNA-binding domain-like"/>
    <property type="match status" value="1"/>
</dbReference>
<evidence type="ECO:0000256" key="2">
    <source>
        <dbReference type="ARBA" id="ARBA00010183"/>
    </source>
</evidence>
<dbReference type="Gene3D" id="3.30.160.20">
    <property type="match status" value="1"/>
</dbReference>
<name>A0A1G2NVK9_9BACT</name>
<dbReference type="GO" id="GO:0008033">
    <property type="term" value="P:tRNA processing"/>
    <property type="evidence" value="ECO:0007669"/>
    <property type="project" value="UniProtKB-KW"/>
</dbReference>
<dbReference type="HAMAP" id="MF_00104">
    <property type="entry name" value="RNase_III"/>
    <property type="match status" value="1"/>
</dbReference>
<dbReference type="PANTHER" id="PTHR11207:SF0">
    <property type="entry name" value="RIBONUCLEASE 3"/>
    <property type="match status" value="1"/>
</dbReference>
<keyword evidence="4 9" id="KW-0507">mRNA processing</keyword>
<dbReference type="Pfam" id="PF14622">
    <property type="entry name" value="Ribonucleas_3_3"/>
    <property type="match status" value="1"/>
</dbReference>
<keyword evidence="9" id="KW-0479">Metal-binding</keyword>
<dbReference type="InterPro" id="IPR011907">
    <property type="entry name" value="RNase_III"/>
</dbReference>
<dbReference type="GO" id="GO:0003725">
    <property type="term" value="F:double-stranded RNA binding"/>
    <property type="evidence" value="ECO:0007669"/>
    <property type="project" value="TreeGrafter"/>
</dbReference>
<dbReference type="GO" id="GO:0006397">
    <property type="term" value="P:mRNA processing"/>
    <property type="evidence" value="ECO:0007669"/>
    <property type="project" value="UniProtKB-UniRule"/>
</dbReference>
<keyword evidence="9" id="KW-0963">Cytoplasm</keyword>
<evidence type="ECO:0000256" key="3">
    <source>
        <dbReference type="ARBA" id="ARBA00022552"/>
    </source>
</evidence>
<feature type="domain" description="RNase III" evidence="11">
    <location>
        <begin position="3"/>
        <end position="132"/>
    </location>
</feature>
<keyword evidence="6 9" id="KW-0255">Endonuclease</keyword>
<reference evidence="12 13" key="1">
    <citation type="journal article" date="2016" name="Nat. Commun.">
        <title>Thousands of microbial genomes shed light on interconnected biogeochemical processes in an aquifer system.</title>
        <authorList>
            <person name="Anantharaman K."/>
            <person name="Brown C.T."/>
            <person name="Hug L.A."/>
            <person name="Sharon I."/>
            <person name="Castelle C.J."/>
            <person name="Probst A.J."/>
            <person name="Thomas B.C."/>
            <person name="Singh A."/>
            <person name="Wilkins M.J."/>
            <person name="Karaoz U."/>
            <person name="Brodie E.L."/>
            <person name="Williams K.H."/>
            <person name="Hubbard S.S."/>
            <person name="Banfield J.F."/>
        </authorList>
    </citation>
    <scope>NUCLEOTIDE SEQUENCE [LARGE SCALE GENOMIC DNA]</scope>
</reference>
<comment type="subcellular location">
    <subcellularLocation>
        <location evidence="9">Cytoplasm</location>
    </subcellularLocation>
</comment>
<comment type="cofactor">
    <cofactor evidence="9">
        <name>Mg(2+)</name>
        <dbReference type="ChEBI" id="CHEBI:18420"/>
    </cofactor>
</comment>
<evidence type="ECO:0000259" key="10">
    <source>
        <dbReference type="PROSITE" id="PS50137"/>
    </source>
</evidence>
<comment type="subunit">
    <text evidence="9">Homodimer.</text>
</comment>